<dbReference type="RefSeq" id="WP_133643948.1">
    <property type="nucleotide sequence ID" value="NZ_SNYI01000002.1"/>
</dbReference>
<sequence>MSKLSAIVLSLFIFVQSLGLHPDDLMQINELLSHARFHSQQYGDNLITFISKHYGELKAQHEMDHQEEKDDHEKLPFQHQCNNILVLNLIFTPYNPGISFCITREKKKTNYNYIARNSKGHYKKLFQPPIRANA</sequence>
<gene>
    <name evidence="1" type="ORF">CLV82_1799</name>
</gene>
<proteinExistence type="predicted"/>
<dbReference type="EMBL" id="SNYI01000002">
    <property type="protein sequence ID" value="TDQ31097.1"/>
    <property type="molecule type" value="Genomic_DNA"/>
</dbReference>
<evidence type="ECO:0000313" key="2">
    <source>
        <dbReference type="Proteomes" id="UP000295468"/>
    </source>
</evidence>
<dbReference type="Proteomes" id="UP000295468">
    <property type="component" value="Unassembled WGS sequence"/>
</dbReference>
<protein>
    <submittedName>
        <fullName evidence="1">Uncharacterized protein</fullName>
    </submittedName>
</protein>
<evidence type="ECO:0000313" key="1">
    <source>
        <dbReference type="EMBL" id="TDQ31097.1"/>
    </source>
</evidence>
<organism evidence="1 2">
    <name type="scientific">Zeaxanthinibacter enoshimensis</name>
    <dbReference type="NCBI Taxonomy" id="392009"/>
    <lineage>
        <taxon>Bacteria</taxon>
        <taxon>Pseudomonadati</taxon>
        <taxon>Bacteroidota</taxon>
        <taxon>Flavobacteriia</taxon>
        <taxon>Flavobacteriales</taxon>
        <taxon>Flavobacteriaceae</taxon>
        <taxon>Zeaxanthinibacter</taxon>
    </lineage>
</organism>
<comment type="caution">
    <text evidence="1">The sequence shown here is derived from an EMBL/GenBank/DDBJ whole genome shotgun (WGS) entry which is preliminary data.</text>
</comment>
<accession>A0A4R6TKC8</accession>
<dbReference type="AlphaFoldDB" id="A0A4R6TKC8"/>
<reference evidence="1 2" key="1">
    <citation type="submission" date="2019-03" db="EMBL/GenBank/DDBJ databases">
        <title>Genomic Encyclopedia of Archaeal and Bacterial Type Strains, Phase II (KMG-II): from individual species to whole genera.</title>
        <authorList>
            <person name="Goeker M."/>
        </authorList>
    </citation>
    <scope>NUCLEOTIDE SEQUENCE [LARGE SCALE GENOMIC DNA]</scope>
    <source>
        <strain evidence="1 2">DSM 18435</strain>
    </source>
</reference>
<keyword evidence="2" id="KW-1185">Reference proteome</keyword>
<name>A0A4R6TKC8_9FLAO</name>
<dbReference type="OrthoDB" id="1446707at2"/>